<comment type="similarity">
    <text evidence="2">Belongs to the peroxisomal membrane protein PXMP2/4 family.</text>
</comment>
<accession>A0A5M9K664</accession>
<dbReference type="Proteomes" id="UP000322873">
    <property type="component" value="Unassembled WGS sequence"/>
</dbReference>
<evidence type="ECO:0000256" key="4">
    <source>
        <dbReference type="ARBA" id="ARBA00022989"/>
    </source>
</evidence>
<protein>
    <submittedName>
        <fullName evidence="6">Uncharacterized protein</fullName>
    </submittedName>
</protein>
<dbReference type="Pfam" id="PF04117">
    <property type="entry name" value="Mpv17_PMP22"/>
    <property type="match status" value="1"/>
</dbReference>
<dbReference type="VEuPathDB" id="FungiDB:MFRU_009g02710"/>
<keyword evidence="5" id="KW-0472">Membrane</keyword>
<comment type="caution">
    <text evidence="6">The sequence shown here is derived from an EMBL/GenBank/DDBJ whole genome shotgun (WGS) entry which is preliminary data.</text>
</comment>
<dbReference type="EMBL" id="VICG01000001">
    <property type="protein sequence ID" value="KAA8576400.1"/>
    <property type="molecule type" value="Genomic_DNA"/>
</dbReference>
<evidence type="ECO:0000256" key="3">
    <source>
        <dbReference type="ARBA" id="ARBA00022692"/>
    </source>
</evidence>
<evidence type="ECO:0000313" key="7">
    <source>
        <dbReference type="Proteomes" id="UP000322873"/>
    </source>
</evidence>
<comment type="subcellular location">
    <subcellularLocation>
        <location evidence="1">Membrane</location>
        <topology evidence="1">Multi-pass membrane protein</topology>
    </subcellularLocation>
</comment>
<dbReference type="GO" id="GO:0016020">
    <property type="term" value="C:membrane"/>
    <property type="evidence" value="ECO:0007669"/>
    <property type="project" value="UniProtKB-SubCell"/>
</dbReference>
<keyword evidence="7" id="KW-1185">Reference proteome</keyword>
<sequence>MIWPAVQAVNFKLVPLEHRVLVVNIVSLGWNCYLSYLNGRKSDVTVEKTFAGIASYHSEAFRISRLLQLYQKSFRNIIHSHSHLTLTLLSPSHPRHRSRISTLALHSILQVHRNIIYLPTYLLPTGPTYYYLPTYLPTNQPSQH</sequence>
<evidence type="ECO:0000256" key="1">
    <source>
        <dbReference type="ARBA" id="ARBA00004141"/>
    </source>
</evidence>
<dbReference type="InterPro" id="IPR007248">
    <property type="entry name" value="Mpv17_PMP22"/>
</dbReference>
<name>A0A5M9K664_MONFR</name>
<reference evidence="6 7" key="1">
    <citation type="submission" date="2019-06" db="EMBL/GenBank/DDBJ databases">
        <title>Genome Sequence of the Brown Rot Fungal Pathogen Monilinia fructicola.</title>
        <authorList>
            <person name="De Miccolis Angelini R.M."/>
            <person name="Landi L."/>
            <person name="Abate D."/>
            <person name="Pollastro S."/>
            <person name="Romanazzi G."/>
            <person name="Faretra F."/>
        </authorList>
    </citation>
    <scope>NUCLEOTIDE SEQUENCE [LARGE SCALE GENOMIC DNA]</scope>
    <source>
        <strain evidence="6 7">Mfrc123</strain>
    </source>
</reference>
<evidence type="ECO:0000256" key="5">
    <source>
        <dbReference type="ARBA" id="ARBA00023136"/>
    </source>
</evidence>
<gene>
    <name evidence="6" type="ORF">EYC84_006530</name>
</gene>
<evidence type="ECO:0000313" key="6">
    <source>
        <dbReference type="EMBL" id="KAA8576400.1"/>
    </source>
</evidence>
<dbReference type="AlphaFoldDB" id="A0A5M9K664"/>
<evidence type="ECO:0000256" key="2">
    <source>
        <dbReference type="ARBA" id="ARBA00006824"/>
    </source>
</evidence>
<keyword evidence="3" id="KW-0812">Transmembrane</keyword>
<organism evidence="6 7">
    <name type="scientific">Monilinia fructicola</name>
    <name type="common">Brown rot fungus</name>
    <name type="synonym">Ciboria fructicola</name>
    <dbReference type="NCBI Taxonomy" id="38448"/>
    <lineage>
        <taxon>Eukaryota</taxon>
        <taxon>Fungi</taxon>
        <taxon>Dikarya</taxon>
        <taxon>Ascomycota</taxon>
        <taxon>Pezizomycotina</taxon>
        <taxon>Leotiomycetes</taxon>
        <taxon>Helotiales</taxon>
        <taxon>Sclerotiniaceae</taxon>
        <taxon>Monilinia</taxon>
    </lineage>
</organism>
<proteinExistence type="inferred from homology"/>
<keyword evidence="4" id="KW-1133">Transmembrane helix</keyword>